<organism evidence="1 2">
    <name type="scientific">Vermiconidia calcicola</name>
    <dbReference type="NCBI Taxonomy" id="1690605"/>
    <lineage>
        <taxon>Eukaryota</taxon>
        <taxon>Fungi</taxon>
        <taxon>Dikarya</taxon>
        <taxon>Ascomycota</taxon>
        <taxon>Pezizomycotina</taxon>
        <taxon>Dothideomycetes</taxon>
        <taxon>Dothideomycetidae</taxon>
        <taxon>Mycosphaerellales</taxon>
        <taxon>Extremaceae</taxon>
        <taxon>Vermiconidia</taxon>
    </lineage>
</organism>
<dbReference type="EMBL" id="JAUTXU010000034">
    <property type="protein sequence ID" value="KAK3718010.1"/>
    <property type="molecule type" value="Genomic_DNA"/>
</dbReference>
<reference evidence="1" key="1">
    <citation type="submission" date="2023-07" db="EMBL/GenBank/DDBJ databases">
        <title>Black Yeasts Isolated from many extreme environments.</title>
        <authorList>
            <person name="Coleine C."/>
            <person name="Stajich J.E."/>
            <person name="Selbmann L."/>
        </authorList>
    </citation>
    <scope>NUCLEOTIDE SEQUENCE</scope>
    <source>
        <strain evidence="1">CCFEE 5714</strain>
    </source>
</reference>
<keyword evidence="2" id="KW-1185">Reference proteome</keyword>
<proteinExistence type="predicted"/>
<comment type="caution">
    <text evidence="1">The sequence shown here is derived from an EMBL/GenBank/DDBJ whole genome shotgun (WGS) entry which is preliminary data.</text>
</comment>
<sequence length="1239" mass="139416">MAKRKREQLDNEDDEFEDSATDLEPEERPPKMLRKILSHINISGPAYPRSAYDGYVPSMDQSEEAVALADLKAAFHEKHRFAEIRPEYTHFTLSDFSIYLPSCPRNAYELATLDRLQNRRGFSSLLFDGVLSVGNEKRYVQGVRFSTLTIEGYGDLDNVDLDGHIDIQSAHGKAKNVWYKLGSPSQEYKRFYDPFLWLARFTKHFMDYLLNTENVTLRHFRWSFYKWLNARYRHVSTFQSWHAECGNLRDFRTQVAAHVGYLWKEGYSIWQDDRSTGLIKHPIWGEVDPERLRGISSRKNKEQRTIVTPFTYECFKHMYFRDQLESRDVTNDAVLAQISARKAALGLTPYGALKAPDANLLTPRSMPDTMEDGIVAVHPGDVVSVEPDTNGPWKATSATWYAFVQAVRPFQETVRLDVIWLYEPGHTTLGKASYPFPNELFLSDNCDCGSFAPDIHSVTGKVDVSWFANDPSVESGLFVRQKFRTVAEEDYYDFVSLRETDFTCHHRSRHLSVFEDCRKKFQIGDTVLVQEHNPDLHKHCLEPAQVVDFKLDSQRVILRRLRRKSHCDPTAKPNELLLTEDLYIKPPSMVIRKCHVRFFHADVVNEGLPAPYDREGAGDCYFVVDTSNIEPPRLPDTSNMNEGEDSKDGPCLPSIELGLDLEQPPQRDKLQGMGIFCGGGNFDRGLEEGGAVEFRYAIDWAERAIFSYRANAKTPDKTHFFWGSVNDYLGQAINGSEDQCIARVSGIDLLAAGSPCPGFSALQPDKQRFDALRDASMVASVVSFVDFYCPKYCLLENVVTMTHGMGTNRDENVFAQILAALVALGYQVQQFHMDAWSYSSPQGRSRVFIVASAPGLEPLPHPQLTHAHPHGINMRKSSLGRSSNGLPFGVRKGVRNDRDRYTPFQHVSPAESTADLPDVGDSQPQLCPAFPDHRTPSEQSGVSRSRIAAIPTQPCGLGLVQLGHQGKLSGEPLECFQSFRSVRKSHCSNSYSRVYPDRQFPTVTTALRVNCGMSGRTLHWSQNRVLTVMELRRAQGFLDYEVILGSPAQQVVIIGNSVDRKVALALGLSLRTSWTSSYADANVLQRQLVDTAQAGQMEWPQQGLMTPLNMEPNDNVHRGITAGEQESATRSTCGLRDAEEEFDERETFRRDVVDSDKESIDPLALDTDSGRLPLSPSSPYRGSQLFQQWNTLGMASLTRSKKGAVSSSDSPATTDDGSSPVIVKKTVRHGGYVLIEREA</sequence>
<evidence type="ECO:0000313" key="1">
    <source>
        <dbReference type="EMBL" id="KAK3718010.1"/>
    </source>
</evidence>
<evidence type="ECO:0000313" key="2">
    <source>
        <dbReference type="Proteomes" id="UP001281147"/>
    </source>
</evidence>
<gene>
    <name evidence="1" type="ORF">LTR37_005436</name>
</gene>
<name>A0ACC3NJL7_9PEZI</name>
<accession>A0ACC3NJL7</accession>
<protein>
    <submittedName>
        <fullName evidence="1">Uncharacterized protein</fullName>
    </submittedName>
</protein>
<dbReference type="Proteomes" id="UP001281147">
    <property type="component" value="Unassembled WGS sequence"/>
</dbReference>